<feature type="binding site" evidence="7">
    <location>
        <position position="139"/>
    </location>
    <ligand>
        <name>carbamoyl phosphate</name>
        <dbReference type="ChEBI" id="CHEBI:58228"/>
    </ligand>
</feature>
<evidence type="ECO:0000256" key="5">
    <source>
        <dbReference type="ARBA" id="ARBA00043884"/>
    </source>
</evidence>
<evidence type="ECO:0000256" key="2">
    <source>
        <dbReference type="ARBA" id="ARBA00008896"/>
    </source>
</evidence>
<dbReference type="FunFam" id="3.40.50.1370:FF:000007">
    <property type="entry name" value="Aspartate carbamoyltransferase"/>
    <property type="match status" value="1"/>
</dbReference>
<dbReference type="EC" id="2.1.3.2" evidence="7"/>
<organism evidence="10 11">
    <name type="scientific">Desulfotignum balticum</name>
    <dbReference type="NCBI Taxonomy" id="115781"/>
    <lineage>
        <taxon>Bacteria</taxon>
        <taxon>Pseudomonadati</taxon>
        <taxon>Thermodesulfobacteriota</taxon>
        <taxon>Desulfobacteria</taxon>
        <taxon>Desulfobacterales</taxon>
        <taxon>Desulfobacteraceae</taxon>
        <taxon>Desulfotignum</taxon>
    </lineage>
</organism>
<dbReference type="PRINTS" id="PR00100">
    <property type="entry name" value="AOTCASE"/>
</dbReference>
<dbReference type="InterPro" id="IPR002082">
    <property type="entry name" value="Asp_carbamoyltransf"/>
</dbReference>
<dbReference type="GO" id="GO:0016597">
    <property type="term" value="F:amino acid binding"/>
    <property type="evidence" value="ECO:0007669"/>
    <property type="project" value="InterPro"/>
</dbReference>
<feature type="binding site" evidence="7">
    <location>
        <position position="223"/>
    </location>
    <ligand>
        <name>L-aspartate</name>
        <dbReference type="ChEBI" id="CHEBI:29991"/>
    </ligand>
</feature>
<accession>A0A931CTQ4</accession>
<feature type="binding site" evidence="7">
    <location>
        <position position="169"/>
    </location>
    <ligand>
        <name>L-aspartate</name>
        <dbReference type="ChEBI" id="CHEBI:29991"/>
    </ligand>
</feature>
<keyword evidence="3 7" id="KW-0808">Transferase</keyword>
<feature type="binding site" evidence="7">
    <location>
        <position position="136"/>
    </location>
    <ligand>
        <name>carbamoyl phosphate</name>
        <dbReference type="ChEBI" id="CHEBI:58228"/>
    </ligand>
</feature>
<evidence type="ECO:0000259" key="9">
    <source>
        <dbReference type="Pfam" id="PF02729"/>
    </source>
</evidence>
<dbReference type="InterPro" id="IPR006132">
    <property type="entry name" value="Asp/Orn_carbamoyltranf_P-bd"/>
</dbReference>
<dbReference type="Pfam" id="PF00185">
    <property type="entry name" value="OTCace"/>
    <property type="match status" value="1"/>
</dbReference>
<evidence type="ECO:0000313" key="11">
    <source>
        <dbReference type="Proteomes" id="UP000706172"/>
    </source>
</evidence>
<feature type="domain" description="Aspartate/ornithine carbamoyltransferase Asp/Orn-binding" evidence="8">
    <location>
        <begin position="155"/>
        <end position="301"/>
    </location>
</feature>
<dbReference type="PANTHER" id="PTHR45753">
    <property type="entry name" value="ORNITHINE CARBAMOYLTRANSFERASE, MITOCHONDRIAL"/>
    <property type="match status" value="1"/>
</dbReference>
<feature type="binding site" evidence="7">
    <location>
        <position position="86"/>
    </location>
    <ligand>
        <name>L-aspartate</name>
        <dbReference type="ChEBI" id="CHEBI:29991"/>
    </ligand>
</feature>
<dbReference type="Pfam" id="PF02729">
    <property type="entry name" value="OTCace_N"/>
    <property type="match status" value="1"/>
</dbReference>
<feature type="binding site" evidence="7">
    <location>
        <position position="59"/>
    </location>
    <ligand>
        <name>carbamoyl phosphate</name>
        <dbReference type="ChEBI" id="CHEBI:58228"/>
    </ligand>
</feature>
<dbReference type="InterPro" id="IPR036901">
    <property type="entry name" value="Asp/Orn_carbamoylTrfase_sf"/>
</dbReference>
<evidence type="ECO:0000256" key="3">
    <source>
        <dbReference type="ARBA" id="ARBA00022679"/>
    </source>
</evidence>
<protein>
    <recommendedName>
        <fullName evidence="7">Aspartate carbamoyltransferase</fullName>
        <ecNumber evidence="7">2.1.3.2</ecNumber>
    </recommendedName>
    <alternativeName>
        <fullName evidence="7">Aspartate transcarbamylase</fullName>
        <shortName evidence="7">ATCase</shortName>
    </alternativeName>
</protein>
<reference evidence="10" key="1">
    <citation type="submission" date="2020-07" db="EMBL/GenBank/DDBJ databases">
        <title>Severe corrosion of carbon steel in oil field produced water can be linked to methanogenic archaea containing a special type of NiFe hydrogenase.</title>
        <authorList>
            <person name="Lahme S."/>
            <person name="Mand J."/>
            <person name="Longwell J."/>
            <person name="Smith R."/>
            <person name="Enning D."/>
        </authorList>
    </citation>
    <scope>NUCLEOTIDE SEQUENCE</scope>
    <source>
        <strain evidence="10">MIC098Bin6</strain>
    </source>
</reference>
<feature type="domain" description="Aspartate/ornithine carbamoyltransferase carbamoyl-P binding" evidence="9">
    <location>
        <begin position="6"/>
        <end position="149"/>
    </location>
</feature>
<dbReference type="GO" id="GO:0005829">
    <property type="term" value="C:cytosol"/>
    <property type="evidence" value="ECO:0007669"/>
    <property type="project" value="TreeGrafter"/>
</dbReference>
<feature type="binding site" evidence="7">
    <location>
        <position position="264"/>
    </location>
    <ligand>
        <name>carbamoyl phosphate</name>
        <dbReference type="ChEBI" id="CHEBI:58228"/>
    </ligand>
</feature>
<evidence type="ECO:0000256" key="7">
    <source>
        <dbReference type="HAMAP-Rule" id="MF_00001"/>
    </source>
</evidence>
<dbReference type="InterPro" id="IPR006131">
    <property type="entry name" value="Asp_carbamoyltransf_Asp/Orn-bd"/>
</dbReference>
<dbReference type="GO" id="GO:0006207">
    <property type="term" value="P:'de novo' pyrimidine nucleobase biosynthetic process"/>
    <property type="evidence" value="ECO:0007669"/>
    <property type="project" value="InterPro"/>
</dbReference>
<evidence type="ECO:0000256" key="1">
    <source>
        <dbReference type="ARBA" id="ARBA00004852"/>
    </source>
</evidence>
<sequence>MRFTKKDILDIHSLDPAEITLILDTAMGMKEISQRPVKKVPTLRGKTIVLFFQEPSTRTKLSFEIAAKRLSADSVAIAKSGSSMAKGETLMDTVKNLEAMKPDVIVMRHASSGAAYLVANRVNCSVINAGDGIHAHPSQALLDMMSVREKKGCIKGLKLAMIGDIAHSRVARSDIIGFSKMGARVSVCAPQTMIPAGIEALGCTVASSMEACVADADVIMMLRIQKERMTDVLFPSEREYAGRFGLNSQRVALAHKDVTIMHPGPMNRGVEISSDVADGKYSMILDQVTNGVALRMALYYLVAGGSRHADTD</sequence>
<comment type="pathway">
    <text evidence="1 7">Pyrimidine metabolism; UMP biosynthesis via de novo pathway; (S)-dihydroorotate from bicarbonate: step 2/3.</text>
</comment>
<comment type="similarity">
    <text evidence="2 7">Belongs to the aspartate/ornithine carbamoyltransferase superfamily. ATCase family.</text>
</comment>
<comment type="caution">
    <text evidence="10">The sequence shown here is derived from an EMBL/GenBank/DDBJ whole genome shotgun (WGS) entry which is preliminary data.</text>
</comment>
<evidence type="ECO:0000259" key="8">
    <source>
        <dbReference type="Pfam" id="PF00185"/>
    </source>
</evidence>
<dbReference type="GO" id="GO:0006520">
    <property type="term" value="P:amino acid metabolic process"/>
    <property type="evidence" value="ECO:0007669"/>
    <property type="project" value="InterPro"/>
</dbReference>
<dbReference type="PANTHER" id="PTHR45753:SF6">
    <property type="entry name" value="ASPARTATE CARBAMOYLTRANSFERASE"/>
    <property type="match status" value="1"/>
</dbReference>
<dbReference type="SUPFAM" id="SSF53671">
    <property type="entry name" value="Aspartate/ornithine carbamoyltransferase"/>
    <property type="match status" value="1"/>
</dbReference>
<feature type="binding site" evidence="7">
    <location>
        <position position="108"/>
    </location>
    <ligand>
        <name>carbamoyl phosphate</name>
        <dbReference type="ChEBI" id="CHEBI:58228"/>
    </ligand>
</feature>
<dbReference type="Proteomes" id="UP000706172">
    <property type="component" value="Unassembled WGS sequence"/>
</dbReference>
<keyword evidence="4 7" id="KW-0665">Pyrimidine biosynthesis</keyword>
<dbReference type="NCBIfam" id="TIGR00670">
    <property type="entry name" value="asp_carb_tr"/>
    <property type="match status" value="1"/>
</dbReference>
<dbReference type="InterPro" id="IPR006130">
    <property type="entry name" value="Asp/Orn_carbamoylTrfase"/>
</dbReference>
<comment type="subunit">
    <text evidence="7">Heterododecamer (2C3:3R2) of six catalytic PyrB chains organized as two trimers (C3), and six regulatory PyrI chains organized as three dimers (R2).</text>
</comment>
<feature type="binding site" evidence="7">
    <location>
        <position position="58"/>
    </location>
    <ligand>
        <name>carbamoyl phosphate</name>
        <dbReference type="ChEBI" id="CHEBI:58228"/>
    </ligand>
</feature>
<dbReference type="PROSITE" id="PS00097">
    <property type="entry name" value="CARBAMOYLTRANSFERASE"/>
    <property type="match status" value="1"/>
</dbReference>
<gene>
    <name evidence="7" type="primary">pyrB</name>
    <name evidence="10" type="ORF">H0S81_01150</name>
</gene>
<comment type="catalytic activity">
    <reaction evidence="6 7">
        <text>carbamoyl phosphate + L-aspartate = N-carbamoyl-L-aspartate + phosphate + H(+)</text>
        <dbReference type="Rhea" id="RHEA:20013"/>
        <dbReference type="ChEBI" id="CHEBI:15378"/>
        <dbReference type="ChEBI" id="CHEBI:29991"/>
        <dbReference type="ChEBI" id="CHEBI:32814"/>
        <dbReference type="ChEBI" id="CHEBI:43474"/>
        <dbReference type="ChEBI" id="CHEBI:58228"/>
        <dbReference type="EC" id="2.1.3.2"/>
    </reaction>
</comment>
<name>A0A931CTQ4_9BACT</name>
<proteinExistence type="inferred from homology"/>
<dbReference type="PRINTS" id="PR00101">
    <property type="entry name" value="ATCASE"/>
</dbReference>
<feature type="binding site" evidence="7">
    <location>
        <position position="265"/>
    </location>
    <ligand>
        <name>carbamoyl phosphate</name>
        <dbReference type="ChEBI" id="CHEBI:58228"/>
    </ligand>
</feature>
<evidence type="ECO:0000313" key="10">
    <source>
        <dbReference type="EMBL" id="MBG0778526.1"/>
    </source>
</evidence>
<dbReference type="NCBIfam" id="NF002032">
    <property type="entry name" value="PRK00856.1"/>
    <property type="match status" value="1"/>
</dbReference>
<dbReference type="GO" id="GO:0044205">
    <property type="term" value="P:'de novo' UMP biosynthetic process"/>
    <property type="evidence" value="ECO:0007669"/>
    <property type="project" value="UniProtKB-UniRule"/>
</dbReference>
<comment type="function">
    <text evidence="5 7">Catalyzes the condensation of carbamoyl phosphate and aspartate to form carbamoyl aspartate and inorganic phosphate, the committed step in the de novo pyrimidine nucleotide biosynthesis pathway.</text>
</comment>
<dbReference type="Gene3D" id="3.40.50.1370">
    <property type="entry name" value="Aspartate/ornithine carbamoyltransferase"/>
    <property type="match status" value="2"/>
</dbReference>
<dbReference type="GO" id="GO:0004070">
    <property type="term" value="F:aspartate carbamoyltransferase activity"/>
    <property type="evidence" value="ECO:0007669"/>
    <property type="project" value="UniProtKB-UniRule"/>
</dbReference>
<dbReference type="HAMAP" id="MF_00001">
    <property type="entry name" value="Asp_carb_tr"/>
    <property type="match status" value="1"/>
</dbReference>
<evidence type="ECO:0000256" key="4">
    <source>
        <dbReference type="ARBA" id="ARBA00022975"/>
    </source>
</evidence>
<dbReference type="EMBL" id="JACCQK010000042">
    <property type="protein sequence ID" value="MBG0778526.1"/>
    <property type="molecule type" value="Genomic_DNA"/>
</dbReference>
<evidence type="ECO:0000256" key="6">
    <source>
        <dbReference type="ARBA" id="ARBA00048859"/>
    </source>
</evidence>
<dbReference type="AlphaFoldDB" id="A0A931CTQ4"/>